<dbReference type="SUPFAM" id="SSF49299">
    <property type="entry name" value="PKD domain"/>
    <property type="match status" value="1"/>
</dbReference>
<gene>
    <name evidence="3" type="ORF">QQ020_32185</name>
</gene>
<dbReference type="InterPro" id="IPR013783">
    <property type="entry name" value="Ig-like_fold"/>
</dbReference>
<keyword evidence="4" id="KW-1185">Reference proteome</keyword>
<dbReference type="InterPro" id="IPR057171">
    <property type="entry name" value="DUF7849"/>
</dbReference>
<dbReference type="Pfam" id="PF24595">
    <property type="entry name" value="DUF7619"/>
    <property type="match status" value="1"/>
</dbReference>
<dbReference type="InterPro" id="IPR055353">
    <property type="entry name" value="DUF7619"/>
</dbReference>
<protein>
    <recommendedName>
        <fullName evidence="2">PKD domain-containing protein</fullName>
    </recommendedName>
</protein>
<sequence length="708" mass="80877">MLLKLKCIYTTALLSFVVIFHGISQQQQQRSNAEITIKPDLKYDNVFTFEVANEPPLKQIAGAPKAHYSYFWELGDGSYSTEKNPRHIYNDKKNGKVKVSLTNNYGTGGVPRLRPKNRKDFQKKGLTEVPATKWEKGKKPNSPLSKNESIKLFNNHSPRPKDPLVNVLSYQNNGKDALPTSGTIYLFYNEKSFPYDNFTFVESRTHHGELFQQGLPGGSISSWQDEKNPLLWAREASYNDYRPDYLPSYQKRTETVESLSQYIPGGEADKVLRSAKKQYRDVLSWKFDQLRAGEQRNIFTSLETTPEMINDTTNTITYKAVMIPDYSDKVKEFTLKMTVQSSHDPNKMVVSHRKIRKGMIKRAGVTYTIKFQNTGRGAASNILIENLLPNSLDPSSIKIKKVYPKVSLCPRSDSLQSESCMDTTKVGQLIKWQFKNIYLPGTRQKDKENRGATKGFIEFSARPKKRFRGKTSLQLQTRAHIYFDKNDPVRTNKVKTKVVKNVSWGLRGGFQNFTQNPDDVFAGITIAPFSPKGIYYQAELSYSGISYTSFENVAEDVLLTNIRNGQFFGDITTKGEITSSYFDIVPFQLRTNISPFVSVGVGGQISVLMKAEEKITQHITYNIVNGTVPFPDETQETKTTVYDWPNDKDPRFTDIETGFFVDVQFGFIRKGPGIGLRYQQRNSKRPVDQETSEKDPRKYFQLYGVFRF</sequence>
<dbReference type="EMBL" id="JAUJEB010000010">
    <property type="protein sequence ID" value="MDN5216774.1"/>
    <property type="molecule type" value="Genomic_DNA"/>
</dbReference>
<evidence type="ECO:0000313" key="3">
    <source>
        <dbReference type="EMBL" id="MDN5216774.1"/>
    </source>
</evidence>
<dbReference type="InterPro" id="IPR035986">
    <property type="entry name" value="PKD_dom_sf"/>
</dbReference>
<dbReference type="Pfam" id="PF25233">
    <property type="entry name" value="DUF7849"/>
    <property type="match status" value="1"/>
</dbReference>
<reference evidence="3" key="1">
    <citation type="submission" date="2023-06" db="EMBL/GenBank/DDBJ databases">
        <title>Genomic of Agaribacillus aureum.</title>
        <authorList>
            <person name="Wang G."/>
        </authorList>
    </citation>
    <scope>NUCLEOTIDE SEQUENCE</scope>
    <source>
        <strain evidence="3">BMA12</strain>
    </source>
</reference>
<dbReference type="Gene3D" id="2.60.40.10">
    <property type="entry name" value="Immunoglobulins"/>
    <property type="match status" value="1"/>
</dbReference>
<dbReference type="CDD" id="cd00146">
    <property type="entry name" value="PKD"/>
    <property type="match status" value="1"/>
</dbReference>
<dbReference type="Proteomes" id="UP001172083">
    <property type="component" value="Unassembled WGS sequence"/>
</dbReference>
<feature type="compositionally biased region" description="Polar residues" evidence="1">
    <location>
        <begin position="142"/>
        <end position="157"/>
    </location>
</feature>
<dbReference type="InterPro" id="IPR000601">
    <property type="entry name" value="PKD_dom"/>
</dbReference>
<accession>A0ABT8LG51</accession>
<comment type="caution">
    <text evidence="3">The sequence shown here is derived from an EMBL/GenBank/DDBJ whole genome shotgun (WGS) entry which is preliminary data.</text>
</comment>
<feature type="domain" description="PKD" evidence="2">
    <location>
        <begin position="61"/>
        <end position="106"/>
    </location>
</feature>
<feature type="region of interest" description="Disordered" evidence="1">
    <location>
        <begin position="106"/>
        <end position="157"/>
    </location>
</feature>
<evidence type="ECO:0000313" key="4">
    <source>
        <dbReference type="Proteomes" id="UP001172083"/>
    </source>
</evidence>
<organism evidence="3 4">
    <name type="scientific">Agaribacillus aureus</name>
    <dbReference type="NCBI Taxonomy" id="3051825"/>
    <lineage>
        <taxon>Bacteria</taxon>
        <taxon>Pseudomonadati</taxon>
        <taxon>Bacteroidota</taxon>
        <taxon>Cytophagia</taxon>
        <taxon>Cytophagales</taxon>
        <taxon>Splendidivirgaceae</taxon>
        <taxon>Agaribacillus</taxon>
    </lineage>
</organism>
<evidence type="ECO:0000259" key="2">
    <source>
        <dbReference type="PROSITE" id="PS50093"/>
    </source>
</evidence>
<proteinExistence type="predicted"/>
<dbReference type="PROSITE" id="PS50093">
    <property type="entry name" value="PKD"/>
    <property type="match status" value="1"/>
</dbReference>
<evidence type="ECO:0000256" key="1">
    <source>
        <dbReference type="SAM" id="MobiDB-lite"/>
    </source>
</evidence>
<name>A0ABT8LG51_9BACT</name>
<dbReference type="RefSeq" id="WP_346762111.1">
    <property type="nucleotide sequence ID" value="NZ_JAUJEB010000010.1"/>
</dbReference>